<dbReference type="EMBL" id="KN833009">
    <property type="protein sequence ID" value="KIM79518.1"/>
    <property type="molecule type" value="Genomic_DNA"/>
</dbReference>
<evidence type="ECO:0000313" key="2">
    <source>
        <dbReference type="Proteomes" id="UP000054166"/>
    </source>
</evidence>
<reference evidence="1 2" key="1">
    <citation type="submission" date="2014-04" db="EMBL/GenBank/DDBJ databases">
        <authorList>
            <consortium name="DOE Joint Genome Institute"/>
            <person name="Kuo A."/>
            <person name="Tarkka M."/>
            <person name="Buscot F."/>
            <person name="Kohler A."/>
            <person name="Nagy L.G."/>
            <person name="Floudas D."/>
            <person name="Copeland A."/>
            <person name="Barry K.W."/>
            <person name="Cichocki N."/>
            <person name="Veneault-Fourrey C."/>
            <person name="LaButti K."/>
            <person name="Lindquist E.A."/>
            <person name="Lipzen A."/>
            <person name="Lundell T."/>
            <person name="Morin E."/>
            <person name="Murat C."/>
            <person name="Sun H."/>
            <person name="Tunlid A."/>
            <person name="Henrissat B."/>
            <person name="Grigoriev I.V."/>
            <person name="Hibbett D.S."/>
            <person name="Martin F."/>
            <person name="Nordberg H.P."/>
            <person name="Cantor M.N."/>
            <person name="Hua S.X."/>
        </authorList>
    </citation>
    <scope>NUCLEOTIDE SEQUENCE [LARGE SCALE GENOMIC DNA]</scope>
    <source>
        <strain evidence="1 2">F 1598</strain>
    </source>
</reference>
<proteinExistence type="predicted"/>
<protein>
    <submittedName>
        <fullName evidence="1">Uncharacterized protein</fullName>
    </submittedName>
</protein>
<dbReference type="HOGENOM" id="CLU_1661460_0_0_1"/>
<dbReference type="InParanoid" id="A0A0C3AZV8"/>
<sequence length="159" mass="17833">MRSAIDRGRKRADTGTAAQMRVVVRNCYFLWSCAAKTSVAHSPKQNVCNIDVSTRCVGPASAKPWAEPIQAIQLVCPRCSASLSTRRLLCVTVRPILWRNWPMACRYISTNSSVTGHSDPRREDLGDLSQVTMAIEEMDRNFQRLAAHHLLAPKNLLKR</sequence>
<gene>
    <name evidence="1" type="ORF">PILCRDRAFT_823438</name>
</gene>
<accession>A0A0C3AZV8</accession>
<keyword evidence="2" id="KW-1185">Reference proteome</keyword>
<organism evidence="1 2">
    <name type="scientific">Piloderma croceum (strain F 1598)</name>
    <dbReference type="NCBI Taxonomy" id="765440"/>
    <lineage>
        <taxon>Eukaryota</taxon>
        <taxon>Fungi</taxon>
        <taxon>Dikarya</taxon>
        <taxon>Basidiomycota</taxon>
        <taxon>Agaricomycotina</taxon>
        <taxon>Agaricomycetes</taxon>
        <taxon>Agaricomycetidae</taxon>
        <taxon>Atheliales</taxon>
        <taxon>Atheliaceae</taxon>
        <taxon>Piloderma</taxon>
    </lineage>
</organism>
<evidence type="ECO:0000313" key="1">
    <source>
        <dbReference type="EMBL" id="KIM79518.1"/>
    </source>
</evidence>
<reference evidence="2" key="2">
    <citation type="submission" date="2015-01" db="EMBL/GenBank/DDBJ databases">
        <title>Evolutionary Origins and Diversification of the Mycorrhizal Mutualists.</title>
        <authorList>
            <consortium name="DOE Joint Genome Institute"/>
            <consortium name="Mycorrhizal Genomics Consortium"/>
            <person name="Kohler A."/>
            <person name="Kuo A."/>
            <person name="Nagy L.G."/>
            <person name="Floudas D."/>
            <person name="Copeland A."/>
            <person name="Barry K.W."/>
            <person name="Cichocki N."/>
            <person name="Veneault-Fourrey C."/>
            <person name="LaButti K."/>
            <person name="Lindquist E.A."/>
            <person name="Lipzen A."/>
            <person name="Lundell T."/>
            <person name="Morin E."/>
            <person name="Murat C."/>
            <person name="Riley R."/>
            <person name="Ohm R."/>
            <person name="Sun H."/>
            <person name="Tunlid A."/>
            <person name="Henrissat B."/>
            <person name="Grigoriev I.V."/>
            <person name="Hibbett D.S."/>
            <person name="Martin F."/>
        </authorList>
    </citation>
    <scope>NUCLEOTIDE SEQUENCE [LARGE SCALE GENOMIC DNA]</scope>
    <source>
        <strain evidence="2">F 1598</strain>
    </source>
</reference>
<dbReference type="AlphaFoldDB" id="A0A0C3AZV8"/>
<name>A0A0C3AZV8_PILCF</name>
<dbReference type="Proteomes" id="UP000054166">
    <property type="component" value="Unassembled WGS sequence"/>
</dbReference>